<gene>
    <name evidence="1" type="ORF">BDP27DRAFT_1378275</name>
</gene>
<dbReference type="Proteomes" id="UP000772434">
    <property type="component" value="Unassembled WGS sequence"/>
</dbReference>
<proteinExistence type="predicted"/>
<evidence type="ECO:0000313" key="2">
    <source>
        <dbReference type="Proteomes" id="UP000772434"/>
    </source>
</evidence>
<keyword evidence="2" id="KW-1185">Reference proteome</keyword>
<protein>
    <submittedName>
        <fullName evidence="1">Uncharacterized protein</fullName>
    </submittedName>
</protein>
<organism evidence="1 2">
    <name type="scientific">Rhodocollybia butyracea</name>
    <dbReference type="NCBI Taxonomy" id="206335"/>
    <lineage>
        <taxon>Eukaryota</taxon>
        <taxon>Fungi</taxon>
        <taxon>Dikarya</taxon>
        <taxon>Basidiomycota</taxon>
        <taxon>Agaricomycotina</taxon>
        <taxon>Agaricomycetes</taxon>
        <taxon>Agaricomycetidae</taxon>
        <taxon>Agaricales</taxon>
        <taxon>Marasmiineae</taxon>
        <taxon>Omphalotaceae</taxon>
        <taxon>Rhodocollybia</taxon>
    </lineage>
</organism>
<name>A0A9P5P454_9AGAR</name>
<accession>A0A9P5P454</accession>
<reference evidence="1" key="1">
    <citation type="submission" date="2020-11" db="EMBL/GenBank/DDBJ databases">
        <authorList>
            <consortium name="DOE Joint Genome Institute"/>
            <person name="Ahrendt S."/>
            <person name="Riley R."/>
            <person name="Andreopoulos W."/>
            <person name="Labutti K."/>
            <person name="Pangilinan J."/>
            <person name="Ruiz-Duenas F.J."/>
            <person name="Barrasa J.M."/>
            <person name="Sanchez-Garcia M."/>
            <person name="Camarero S."/>
            <person name="Miyauchi S."/>
            <person name="Serrano A."/>
            <person name="Linde D."/>
            <person name="Babiker R."/>
            <person name="Drula E."/>
            <person name="Ayuso-Fernandez I."/>
            <person name="Pacheco R."/>
            <person name="Padilla G."/>
            <person name="Ferreira P."/>
            <person name="Barriuso J."/>
            <person name="Kellner H."/>
            <person name="Castanera R."/>
            <person name="Alfaro M."/>
            <person name="Ramirez L."/>
            <person name="Pisabarro A.G."/>
            <person name="Kuo A."/>
            <person name="Tritt A."/>
            <person name="Lipzen A."/>
            <person name="He G."/>
            <person name="Yan M."/>
            <person name="Ng V."/>
            <person name="Cullen D."/>
            <person name="Martin F."/>
            <person name="Rosso M.-N."/>
            <person name="Henrissat B."/>
            <person name="Hibbett D."/>
            <person name="Martinez A.T."/>
            <person name="Grigoriev I.V."/>
        </authorList>
    </citation>
    <scope>NUCLEOTIDE SEQUENCE</scope>
    <source>
        <strain evidence="1">AH 40177</strain>
    </source>
</reference>
<dbReference type="AlphaFoldDB" id="A0A9P5P454"/>
<dbReference type="EMBL" id="JADNRY010001246">
    <property type="protein sequence ID" value="KAF9019036.1"/>
    <property type="molecule type" value="Genomic_DNA"/>
</dbReference>
<sequence>MITKQLSTLHPMIFHTLGYSTTFTCPGNRDVGLGVWQESGQTACFCGQVQVQILETCMRVRLLDISMDLEDGFHESWHVEAPLQEGFRRFQLVLLVSFGSPPQSLSYYRIYLSLSSYLPTSFFPCQPNIHIVDGSSHSNLTLVLSLTSTTSASQKSQTSQKYKPPPLEAVPSGSSLYPSPNILPHKYLSTAFAAKLWLSASTMHELLTLFLAAQLQSCQRCILLERHLGNGITWNVMVVGSGTNENGNQEWLVVTAGLSQNQPYLQEVDMCHHNTGCTSIRIKLKELRTHLLPTP</sequence>
<evidence type="ECO:0000313" key="1">
    <source>
        <dbReference type="EMBL" id="KAF9019036.1"/>
    </source>
</evidence>
<comment type="caution">
    <text evidence="1">The sequence shown here is derived from an EMBL/GenBank/DDBJ whole genome shotgun (WGS) entry which is preliminary data.</text>
</comment>